<feature type="compositionally biased region" description="Basic and acidic residues" evidence="1">
    <location>
        <begin position="169"/>
        <end position="191"/>
    </location>
</feature>
<evidence type="ECO:0000259" key="2">
    <source>
        <dbReference type="PROSITE" id="PS51721"/>
    </source>
</evidence>
<dbReference type="AlphaFoldDB" id="A0ABD1ZR65"/>
<proteinExistence type="predicted"/>
<feature type="domain" description="CP-type G" evidence="2">
    <location>
        <begin position="282"/>
        <end position="454"/>
    </location>
</feature>
<dbReference type="InterPro" id="IPR044229">
    <property type="entry name" value="NOA1"/>
</dbReference>
<evidence type="ECO:0000256" key="1">
    <source>
        <dbReference type="SAM" id="MobiDB-lite"/>
    </source>
</evidence>
<dbReference type="PANTHER" id="PTHR47569:SF2">
    <property type="entry name" value="NO-ASSOCIATED PROTEIN 1, CHLOROPLASTIC_MITOCHONDRIAL"/>
    <property type="match status" value="1"/>
</dbReference>
<comment type="caution">
    <text evidence="3">The sequence shown here is derived from an EMBL/GenBank/DDBJ whole genome shotgun (WGS) entry which is preliminary data.</text>
</comment>
<dbReference type="Proteomes" id="UP001605036">
    <property type="component" value="Unassembled WGS sequence"/>
</dbReference>
<dbReference type="InterPro" id="IPR027417">
    <property type="entry name" value="P-loop_NTPase"/>
</dbReference>
<accession>A0ABD1ZR65</accession>
<dbReference type="InterPro" id="IPR006073">
    <property type="entry name" value="GTP-bd"/>
</dbReference>
<dbReference type="Pfam" id="PF01926">
    <property type="entry name" value="MMR_HSR1"/>
    <property type="match status" value="1"/>
</dbReference>
<gene>
    <name evidence="3" type="ORF">R1flu_021518</name>
</gene>
<dbReference type="SUPFAM" id="SSF52540">
    <property type="entry name" value="P-loop containing nucleoside triphosphate hydrolases"/>
    <property type="match status" value="1"/>
</dbReference>
<dbReference type="Pfam" id="PF21516">
    <property type="entry name" value="YqeH-like_C"/>
    <property type="match status" value="1"/>
</dbReference>
<feature type="region of interest" description="Disordered" evidence="1">
    <location>
        <begin position="157"/>
        <end position="196"/>
    </location>
</feature>
<dbReference type="InterPro" id="IPR048422">
    <property type="entry name" value="NOA1/YqeH-like_C"/>
</dbReference>
<evidence type="ECO:0000313" key="3">
    <source>
        <dbReference type="EMBL" id="KAL2653390.1"/>
    </source>
</evidence>
<reference evidence="3 4" key="1">
    <citation type="submission" date="2024-09" db="EMBL/GenBank/DDBJ databases">
        <title>Chromosome-scale assembly of Riccia fluitans.</title>
        <authorList>
            <person name="Paukszto L."/>
            <person name="Sawicki J."/>
            <person name="Karawczyk K."/>
            <person name="Piernik-Szablinska J."/>
            <person name="Szczecinska M."/>
            <person name="Mazdziarz M."/>
        </authorList>
    </citation>
    <scope>NUCLEOTIDE SEQUENCE [LARGE SCALE GENOMIC DNA]</scope>
    <source>
        <strain evidence="3">Rf_01</strain>
        <tissue evidence="3">Aerial parts of the thallus</tissue>
    </source>
</reference>
<dbReference type="PROSITE" id="PS51721">
    <property type="entry name" value="G_CP"/>
    <property type="match status" value="1"/>
</dbReference>
<dbReference type="CDD" id="cd01855">
    <property type="entry name" value="YqeH"/>
    <property type="match status" value="1"/>
</dbReference>
<dbReference type="InterPro" id="IPR030378">
    <property type="entry name" value="G_CP_dom"/>
</dbReference>
<dbReference type="EMBL" id="JBHFFA010000001">
    <property type="protein sequence ID" value="KAL2653390.1"/>
    <property type="molecule type" value="Genomic_DNA"/>
</dbReference>
<evidence type="ECO:0000313" key="4">
    <source>
        <dbReference type="Proteomes" id="UP001605036"/>
    </source>
</evidence>
<feature type="compositionally biased region" description="Basic residues" evidence="1">
    <location>
        <begin position="100"/>
        <end position="109"/>
    </location>
</feature>
<feature type="compositionally biased region" description="Basic and acidic residues" evidence="1">
    <location>
        <begin position="121"/>
        <end position="131"/>
    </location>
</feature>
<dbReference type="PANTHER" id="PTHR47569">
    <property type="entry name" value="NO-ASSOCIATED PROTEIN 1, CHLOROPLASTIC/MITOCHONDRIAL"/>
    <property type="match status" value="1"/>
</dbReference>
<keyword evidence="4" id="KW-1185">Reference proteome</keyword>
<organism evidence="3 4">
    <name type="scientific">Riccia fluitans</name>
    <dbReference type="NCBI Taxonomy" id="41844"/>
    <lineage>
        <taxon>Eukaryota</taxon>
        <taxon>Viridiplantae</taxon>
        <taxon>Streptophyta</taxon>
        <taxon>Embryophyta</taxon>
        <taxon>Marchantiophyta</taxon>
        <taxon>Marchantiopsida</taxon>
        <taxon>Marchantiidae</taxon>
        <taxon>Marchantiales</taxon>
        <taxon>Ricciaceae</taxon>
        <taxon>Riccia</taxon>
    </lineage>
</organism>
<sequence>MGTAVSGAAMATHISVHYVAGPLFFQTQNNCTSHSTLKTGVTVRRRASPSIEFGANFENCAALGEIPLRSGSIEKKKKRFVSIHAVSANDSNTGISGRQKPGRKSGSKPRKYEEFNTSADRALRREDDAVPGRDVTPVVESPGERYLRLALGIQNTKNQGNSWDDEDGPRDPRKSGRKVEESPKVNEELSKKEKKKIKNAVSNLSHSQPSCYGCGAVLQTQESEAPGYISPQTYEVKKKHHQLKTVLCGRCRLLSQGHMIPAVGGLGGYGSGKGFILAEELRNQLSHLRHQKALIVKLVDIVDFNGSFLTRVRDLVGANPIIMVLTKCDLLPEGTDLAAVSDWLQEATLRKKLNVISIHLTSSKAKTGISRVAAEIARQRLGRDVYVLGSANVGKSAFVTALLQEMAKRDPIAAAGLRRKPIQSAMPGTTLGPIEFEAFSGAGKLFDTPGVHLHHRMAAVVDPKDVALLAPRRRLRGYIVGPRGPEEEALEEEPEEDFHVFEEGFLDNFLKEKLGSDKWAENSPPLDEELDEVDDEGLWTEDSLSGTSLFWGGVARIDIVKAPADLKLTFFGPSSIRIRRCPIEEAEEYYKENLGSALTPPTAGNVENWAGLGKVQDIIFDIEQETSRPVGDIALSGLGWITIGRATALEEDTVEKGYDNDAKDSISDVKDAAIEADGEDSEDDDELSAEAIELVLHTPKSVEVFVRPSIPLGKSATRWYEYEDLDDEELAARPAVYY</sequence>
<name>A0ABD1ZR65_9MARC</name>
<protein>
    <recommendedName>
        <fullName evidence="2">CP-type G domain-containing protein</fullName>
    </recommendedName>
</protein>
<dbReference type="Gene3D" id="3.40.50.300">
    <property type="entry name" value="P-loop containing nucleotide triphosphate hydrolases"/>
    <property type="match status" value="1"/>
</dbReference>
<feature type="region of interest" description="Disordered" evidence="1">
    <location>
        <begin position="89"/>
        <end position="141"/>
    </location>
</feature>